<name>A0ACC1MYB7_9HYPO</name>
<dbReference type="EMBL" id="JANJQO010001372">
    <property type="protein sequence ID" value="KAJ2971276.1"/>
    <property type="molecule type" value="Genomic_DNA"/>
</dbReference>
<comment type="caution">
    <text evidence="1">The sequence shown here is derived from an EMBL/GenBank/DDBJ whole genome shotgun (WGS) entry which is preliminary data.</text>
</comment>
<keyword evidence="2" id="KW-1185">Reference proteome</keyword>
<accession>A0ACC1MYB7</accession>
<dbReference type="Proteomes" id="UP001143910">
    <property type="component" value="Unassembled WGS sequence"/>
</dbReference>
<evidence type="ECO:0000313" key="1">
    <source>
        <dbReference type="EMBL" id="KAJ2971276.1"/>
    </source>
</evidence>
<proteinExistence type="predicted"/>
<evidence type="ECO:0000313" key="2">
    <source>
        <dbReference type="Proteomes" id="UP001143910"/>
    </source>
</evidence>
<gene>
    <name evidence="1" type="ORF">NQ176_g7771</name>
</gene>
<reference evidence="1" key="1">
    <citation type="submission" date="2022-08" db="EMBL/GenBank/DDBJ databases">
        <title>Genome Sequence of Lecanicillium fungicola.</title>
        <authorList>
            <person name="Buettner E."/>
        </authorList>
    </citation>
    <scope>NUCLEOTIDE SEQUENCE</scope>
    <source>
        <strain evidence="1">Babe33</strain>
    </source>
</reference>
<protein>
    <submittedName>
        <fullName evidence="1">Uncharacterized protein</fullName>
    </submittedName>
</protein>
<sequence length="238" mass="26658">MKKYFASLQKPAGSKTQKWNFAPDHHGFESSFQAKPISRADTIHSRYVQMLLDQDNVAKTHNILAAFFVWLLLASFIVFPGTFTTIKKSIEDNDNGKLPSKAAESIFKSVKNIPLLALAAIMCSISVMGIAGLALRHMKNYVWILNKLFLPGLANCTAGLISTLIGVYTQQKGVWSISAKVTAIVEGCGVAICGTIWYTVDHYFLDKVKEIHGTHYDVWPKQRSEEYELPSKYHDQMI</sequence>
<organism evidence="1 2">
    <name type="scientific">Zarea fungicola</name>
    <dbReference type="NCBI Taxonomy" id="93591"/>
    <lineage>
        <taxon>Eukaryota</taxon>
        <taxon>Fungi</taxon>
        <taxon>Dikarya</taxon>
        <taxon>Ascomycota</taxon>
        <taxon>Pezizomycotina</taxon>
        <taxon>Sordariomycetes</taxon>
        <taxon>Hypocreomycetidae</taxon>
        <taxon>Hypocreales</taxon>
        <taxon>Cordycipitaceae</taxon>
        <taxon>Zarea</taxon>
    </lineage>
</organism>